<dbReference type="OrthoDB" id="9988524at2759"/>
<keyword evidence="3" id="KW-1185">Reference proteome</keyword>
<dbReference type="SUPFAM" id="SSF52799">
    <property type="entry name" value="(Phosphotyrosine protein) phosphatases II"/>
    <property type="match status" value="1"/>
</dbReference>
<dbReference type="Proteomes" id="UP000001876">
    <property type="component" value="Unassembled WGS sequence"/>
</dbReference>
<accession>C1MP19</accession>
<reference evidence="2 3" key="1">
    <citation type="journal article" date="2009" name="Science">
        <title>Green evolution and dynamic adaptations revealed by genomes of the marine picoeukaryotes Micromonas.</title>
        <authorList>
            <person name="Worden A.Z."/>
            <person name="Lee J.H."/>
            <person name="Mock T."/>
            <person name="Rouze P."/>
            <person name="Simmons M.P."/>
            <person name="Aerts A.L."/>
            <person name="Allen A.E."/>
            <person name="Cuvelier M.L."/>
            <person name="Derelle E."/>
            <person name="Everett M.V."/>
            <person name="Foulon E."/>
            <person name="Grimwood J."/>
            <person name="Gundlach H."/>
            <person name="Henrissat B."/>
            <person name="Napoli C."/>
            <person name="McDonald S.M."/>
            <person name="Parker M.S."/>
            <person name="Rombauts S."/>
            <person name="Salamov A."/>
            <person name="Von Dassow P."/>
            <person name="Badger J.H."/>
            <person name="Coutinho P.M."/>
            <person name="Demir E."/>
            <person name="Dubchak I."/>
            <person name="Gentemann C."/>
            <person name="Eikrem W."/>
            <person name="Gready J.E."/>
            <person name="John U."/>
            <person name="Lanier W."/>
            <person name="Lindquist E.A."/>
            <person name="Lucas S."/>
            <person name="Mayer K.F."/>
            <person name="Moreau H."/>
            <person name="Not F."/>
            <person name="Otillar R."/>
            <person name="Panaud O."/>
            <person name="Pangilinan J."/>
            <person name="Paulsen I."/>
            <person name="Piegu B."/>
            <person name="Poliakov A."/>
            <person name="Robbens S."/>
            <person name="Schmutz J."/>
            <person name="Toulza E."/>
            <person name="Wyss T."/>
            <person name="Zelensky A."/>
            <person name="Zhou K."/>
            <person name="Armbrust E.V."/>
            <person name="Bhattacharya D."/>
            <person name="Goodenough U.W."/>
            <person name="Van de Peer Y."/>
            <person name="Grigoriev I.V."/>
        </authorList>
    </citation>
    <scope>NUCLEOTIDE SEQUENCE [LARGE SCALE GENOMIC DNA]</scope>
    <source>
        <strain evidence="2 3">CCMP1545</strain>
    </source>
</reference>
<gene>
    <name evidence="2" type="ORF">MICPUCDRAFT_56115</name>
</gene>
<evidence type="ECO:0000313" key="2">
    <source>
        <dbReference type="EMBL" id="EEH58852.1"/>
    </source>
</evidence>
<dbReference type="Gene3D" id="3.90.190.10">
    <property type="entry name" value="Protein tyrosine phosphatase superfamily"/>
    <property type="match status" value="1"/>
</dbReference>
<feature type="compositionally biased region" description="Low complexity" evidence="1">
    <location>
        <begin position="1"/>
        <end position="19"/>
    </location>
</feature>
<name>C1MP19_MICPC</name>
<dbReference type="eggNOG" id="ENOG502RZFS">
    <property type="taxonomic scope" value="Eukaryota"/>
</dbReference>
<dbReference type="GeneID" id="9682184"/>
<dbReference type="AlphaFoldDB" id="C1MP19"/>
<organism evidence="3">
    <name type="scientific">Micromonas pusilla (strain CCMP1545)</name>
    <name type="common">Picoplanktonic green alga</name>
    <dbReference type="NCBI Taxonomy" id="564608"/>
    <lineage>
        <taxon>Eukaryota</taxon>
        <taxon>Viridiplantae</taxon>
        <taxon>Chlorophyta</taxon>
        <taxon>Mamiellophyceae</taxon>
        <taxon>Mamiellales</taxon>
        <taxon>Mamiellaceae</taxon>
        <taxon>Micromonas</taxon>
    </lineage>
</organism>
<dbReference type="InterPro" id="IPR029021">
    <property type="entry name" value="Prot-tyrosine_phosphatase-like"/>
</dbReference>
<evidence type="ECO:0000313" key="3">
    <source>
        <dbReference type="Proteomes" id="UP000001876"/>
    </source>
</evidence>
<evidence type="ECO:0000256" key="1">
    <source>
        <dbReference type="SAM" id="MobiDB-lite"/>
    </source>
</evidence>
<dbReference type="STRING" id="564608.C1MP19"/>
<dbReference type="Pfam" id="PF13350">
    <property type="entry name" value="Y_phosphatase3"/>
    <property type="match status" value="1"/>
</dbReference>
<dbReference type="GO" id="GO:0004721">
    <property type="term" value="F:phosphoprotein phosphatase activity"/>
    <property type="evidence" value="ECO:0007669"/>
    <property type="project" value="InterPro"/>
</dbReference>
<dbReference type="InterPro" id="IPR026893">
    <property type="entry name" value="Tyr/Ser_Pase_IphP-type"/>
</dbReference>
<proteinExistence type="predicted"/>
<sequence>MASTSATSASRAALRSSPSSRRRRDAARVAAPPPRAAAKGGGLETGARDDVVSVSLESVLNFRDLASAGGSIAPGRVFRTATPGNASEADAAIVLNDLGVKRLLDLRSEDEFEADPGPLQSAFPEIISFTRNVDGVDDPLLRKYGKEAYDAYLRRQSDAAFLDGIDDATRAGALVRYHAPLLEYERYYLAIYDRLTAVEKVKAAVFTAQAFLYDDTNQKELFVGKVNAGGLPLLNEVMVDGSGPEIRAALKVIAKSTAAAPTAFYCKAGKDRTGLVAALTLHCAGLSEDEITEDYHKSEGTGKAALGGGRIERGVNIDYSRFYGSPKAVMEGVLAYVKTNHGSVDGYLDSIGFDASDREALREALCD</sequence>
<dbReference type="RefSeq" id="XP_003057207.1">
    <property type="nucleotide sequence ID" value="XM_003057161.1"/>
</dbReference>
<feature type="region of interest" description="Disordered" evidence="1">
    <location>
        <begin position="1"/>
        <end position="44"/>
    </location>
</feature>
<dbReference type="PANTHER" id="PTHR31126">
    <property type="entry name" value="TYROSINE-PROTEIN PHOSPHATASE"/>
    <property type="match status" value="1"/>
</dbReference>
<dbReference type="OMA" id="AFYCKAG"/>
<dbReference type="KEGG" id="mpp:MICPUCDRAFT_56115"/>
<protein>
    <submittedName>
        <fullName evidence="2">Predicted protein</fullName>
    </submittedName>
</protein>
<dbReference type="PANTHER" id="PTHR31126:SF1">
    <property type="entry name" value="TYROSINE SPECIFIC PROTEIN PHOSPHATASES DOMAIN-CONTAINING PROTEIN"/>
    <property type="match status" value="1"/>
</dbReference>
<dbReference type="EMBL" id="GG663737">
    <property type="protein sequence ID" value="EEH58852.1"/>
    <property type="molecule type" value="Genomic_DNA"/>
</dbReference>